<protein>
    <recommendedName>
        <fullName evidence="3">Double zinc ribbon</fullName>
    </recommendedName>
</protein>
<name>A0A1R4B0U1_9VIBR</name>
<keyword evidence="2" id="KW-1185">Reference proteome</keyword>
<dbReference type="OrthoDB" id="7067303at2"/>
<organism evidence="1 2">
    <name type="scientific">Vibrio palustris</name>
    <dbReference type="NCBI Taxonomy" id="1918946"/>
    <lineage>
        <taxon>Bacteria</taxon>
        <taxon>Pseudomonadati</taxon>
        <taxon>Pseudomonadota</taxon>
        <taxon>Gammaproteobacteria</taxon>
        <taxon>Vibrionales</taxon>
        <taxon>Vibrionaceae</taxon>
        <taxon>Vibrio</taxon>
    </lineage>
</organism>
<dbReference type="AlphaFoldDB" id="A0A1R4B0U1"/>
<sequence>MSKSIVCNECGEEYSDDEFDSCPNCSEEEQITCDECGTEYSSEEDGCPHCAEWKVPEGTECEFCEKTATNYVQDHPVCDDHYEDSYPID</sequence>
<reference evidence="1 2" key="1">
    <citation type="submission" date="2017-02" db="EMBL/GenBank/DDBJ databases">
        <authorList>
            <person name="Peterson S.W."/>
        </authorList>
    </citation>
    <scope>NUCLEOTIDE SEQUENCE [LARGE SCALE GENOMIC DNA]</scope>
    <source>
        <strain evidence="1 2">CECT 9027</strain>
    </source>
</reference>
<dbReference type="Proteomes" id="UP000189475">
    <property type="component" value="Unassembled WGS sequence"/>
</dbReference>
<dbReference type="RefSeq" id="WP_077311868.1">
    <property type="nucleotide sequence ID" value="NZ_AP024887.1"/>
</dbReference>
<evidence type="ECO:0008006" key="3">
    <source>
        <dbReference type="Google" id="ProtNLM"/>
    </source>
</evidence>
<gene>
    <name evidence="1" type="ORF">VPAL9027_00448</name>
</gene>
<dbReference type="STRING" id="1918946.VPAL9027_00448"/>
<evidence type="ECO:0000313" key="1">
    <source>
        <dbReference type="EMBL" id="SJL82519.1"/>
    </source>
</evidence>
<proteinExistence type="predicted"/>
<accession>A0A1R4B0U1</accession>
<evidence type="ECO:0000313" key="2">
    <source>
        <dbReference type="Proteomes" id="UP000189475"/>
    </source>
</evidence>
<dbReference type="EMBL" id="FUFT01000001">
    <property type="protein sequence ID" value="SJL82519.1"/>
    <property type="molecule type" value="Genomic_DNA"/>
</dbReference>